<accession>A0A918CKE1</accession>
<keyword evidence="2" id="KW-1185">Reference proteome</keyword>
<reference evidence="1" key="1">
    <citation type="journal article" date="2014" name="Int. J. Syst. Evol. Microbiol.">
        <title>Complete genome sequence of Corynebacterium casei LMG S-19264T (=DSM 44701T), isolated from a smear-ripened cheese.</title>
        <authorList>
            <consortium name="US DOE Joint Genome Institute (JGI-PGF)"/>
            <person name="Walter F."/>
            <person name="Albersmeier A."/>
            <person name="Kalinowski J."/>
            <person name="Ruckert C."/>
        </authorList>
    </citation>
    <scope>NUCLEOTIDE SEQUENCE</scope>
    <source>
        <strain evidence="1">JCM 4346</strain>
    </source>
</reference>
<dbReference type="RefSeq" id="WP_189939644.1">
    <property type="nucleotide sequence ID" value="NZ_BMSX01000011.1"/>
</dbReference>
<organism evidence="1 2">
    <name type="scientific">Streptomyces aurantiogriseus</name>
    <dbReference type="NCBI Taxonomy" id="66870"/>
    <lineage>
        <taxon>Bacteria</taxon>
        <taxon>Bacillati</taxon>
        <taxon>Actinomycetota</taxon>
        <taxon>Actinomycetes</taxon>
        <taxon>Kitasatosporales</taxon>
        <taxon>Streptomycetaceae</taxon>
        <taxon>Streptomyces</taxon>
    </lineage>
</organism>
<evidence type="ECO:0008006" key="3">
    <source>
        <dbReference type="Google" id="ProtNLM"/>
    </source>
</evidence>
<dbReference type="EMBL" id="BMSX01000011">
    <property type="protein sequence ID" value="GGR25504.1"/>
    <property type="molecule type" value="Genomic_DNA"/>
</dbReference>
<protein>
    <recommendedName>
        <fullName evidence="3">Orc1-like AAA ATPase domain-containing protein</fullName>
    </recommendedName>
</protein>
<dbReference type="Proteomes" id="UP000658320">
    <property type="component" value="Unassembled WGS sequence"/>
</dbReference>
<comment type="caution">
    <text evidence="1">The sequence shown here is derived from an EMBL/GenBank/DDBJ whole genome shotgun (WGS) entry which is preliminary data.</text>
</comment>
<dbReference type="SUPFAM" id="SSF52540">
    <property type="entry name" value="P-loop containing nucleoside triphosphate hydrolases"/>
    <property type="match status" value="1"/>
</dbReference>
<evidence type="ECO:0000313" key="1">
    <source>
        <dbReference type="EMBL" id="GGR25504.1"/>
    </source>
</evidence>
<dbReference type="Gene3D" id="3.40.50.300">
    <property type="entry name" value="P-loop containing nucleotide triphosphate hydrolases"/>
    <property type="match status" value="1"/>
</dbReference>
<gene>
    <name evidence="1" type="ORF">GCM10010251_46810</name>
</gene>
<evidence type="ECO:0000313" key="2">
    <source>
        <dbReference type="Proteomes" id="UP000658320"/>
    </source>
</evidence>
<name>A0A918CKE1_9ACTN</name>
<dbReference type="AlphaFoldDB" id="A0A918CKE1"/>
<dbReference type="InterPro" id="IPR027417">
    <property type="entry name" value="P-loop_NTPase"/>
</dbReference>
<sequence>MSSGEAGCIGARLQEARDRVFAGRAAELGIFRSALAGDAKGLAVLYLHGPGGIGKSMLLRRFAAEARAAGRDVLEVDGRIIEPTPEAFETEADAVLTGDRVVLLIDTFERCQGLEGWLRDRFLTRLPVGALVVIAGRQAPDAGWTYDPGWAGLMRTVALRNLTPDEAAAFLDARGVPRRTHDALLAFTGGHPLGLALAAAVAIQDEESTADWEPSRDVVETLLPQLIGEVPSPTHRRALEVCAHAYVTTETLLRAVLGDAAASTFAWLRGLPFVESARSGLFPHDVVRAALEADLRWRDPEGFAELHSRLRRHLFDRIRTVPESGMLPAVGEFMYLYRTDRYMSDFNSWRGEGELVLLPCEPADHPLVIALAAEVEGAESAELVRFWLGRQPEAFRVYRSTRSGESVGFSAWLRLTEPYGEDVDPVIAAAWKHARGTAPLRDGEHMAVSRFHVTSPGYPKVSPVEDLHQWRFVAEVARAGPRLGWSYIAIRAVEFWHPYLTSLGFDTTVDRPQVGEVRYMVFAWDWRAQPVWTWAEQKTRLMLAHVPGVPGTPDEAPAPTRPTELTVLSRPEFDAAVRDALRALGRPEKLAVNPLARSRLTVEHGVSLQDVLAQAVQALHKERSGEKYHRAVATTYLRGRTTQEAAAARLGLPFGTYRRHLVSGVERVCDALWRLEIHGADGDGHRSA</sequence>
<proteinExistence type="predicted"/>
<reference evidence="1" key="2">
    <citation type="submission" date="2020-09" db="EMBL/GenBank/DDBJ databases">
        <authorList>
            <person name="Sun Q."/>
            <person name="Ohkuma M."/>
        </authorList>
    </citation>
    <scope>NUCLEOTIDE SEQUENCE</scope>
    <source>
        <strain evidence="1">JCM 4346</strain>
    </source>
</reference>